<dbReference type="EMBL" id="DS547094">
    <property type="protein sequence ID" value="EDR12171.1"/>
    <property type="molecule type" value="Genomic_DNA"/>
</dbReference>
<dbReference type="Proteomes" id="UP000001194">
    <property type="component" value="Unassembled WGS sequence"/>
</dbReference>
<dbReference type="OrthoDB" id="2911176at2759"/>
<protein>
    <submittedName>
        <fullName evidence="1">Predicted protein</fullName>
    </submittedName>
</protein>
<reference evidence="1 2" key="1">
    <citation type="journal article" date="2008" name="Nature">
        <title>The genome of Laccaria bicolor provides insights into mycorrhizal symbiosis.</title>
        <authorList>
            <person name="Martin F."/>
            <person name="Aerts A."/>
            <person name="Ahren D."/>
            <person name="Brun A."/>
            <person name="Danchin E.G.J."/>
            <person name="Duchaussoy F."/>
            <person name="Gibon J."/>
            <person name="Kohler A."/>
            <person name="Lindquist E."/>
            <person name="Pereda V."/>
            <person name="Salamov A."/>
            <person name="Shapiro H.J."/>
            <person name="Wuyts J."/>
            <person name="Blaudez D."/>
            <person name="Buee M."/>
            <person name="Brokstein P."/>
            <person name="Canbaeck B."/>
            <person name="Cohen D."/>
            <person name="Courty P.E."/>
            <person name="Coutinho P.M."/>
            <person name="Delaruelle C."/>
            <person name="Detter J.C."/>
            <person name="Deveau A."/>
            <person name="DiFazio S."/>
            <person name="Duplessis S."/>
            <person name="Fraissinet-Tachet L."/>
            <person name="Lucic E."/>
            <person name="Frey-Klett P."/>
            <person name="Fourrey C."/>
            <person name="Feussner I."/>
            <person name="Gay G."/>
            <person name="Grimwood J."/>
            <person name="Hoegger P.J."/>
            <person name="Jain P."/>
            <person name="Kilaru S."/>
            <person name="Labbe J."/>
            <person name="Lin Y.C."/>
            <person name="Legue V."/>
            <person name="Le Tacon F."/>
            <person name="Marmeisse R."/>
            <person name="Melayah D."/>
            <person name="Montanini B."/>
            <person name="Muratet M."/>
            <person name="Nehls U."/>
            <person name="Niculita-Hirzel H."/>
            <person name="Oudot-Le Secq M.P."/>
            <person name="Peter M."/>
            <person name="Quesneville H."/>
            <person name="Rajashekar B."/>
            <person name="Reich M."/>
            <person name="Rouhier N."/>
            <person name="Schmutz J."/>
            <person name="Yin T."/>
            <person name="Chalot M."/>
            <person name="Henrissat B."/>
            <person name="Kuees U."/>
            <person name="Lucas S."/>
            <person name="Van de Peer Y."/>
            <person name="Podila G.K."/>
            <person name="Polle A."/>
            <person name="Pukkila P.J."/>
            <person name="Richardson P.M."/>
            <person name="Rouze P."/>
            <person name="Sanders I.R."/>
            <person name="Stajich J.E."/>
            <person name="Tunlid A."/>
            <person name="Tuskan G."/>
            <person name="Grigoriev I.V."/>
        </authorList>
    </citation>
    <scope>NUCLEOTIDE SEQUENCE [LARGE SCALE GENOMIC DNA]</scope>
    <source>
        <strain evidence="2">S238N-H82 / ATCC MYA-4686</strain>
    </source>
</reference>
<keyword evidence="2" id="KW-1185">Reference proteome</keyword>
<accession>B0CZM0</accession>
<organism evidence="2">
    <name type="scientific">Laccaria bicolor (strain S238N-H82 / ATCC MYA-4686)</name>
    <name type="common">Bicoloured deceiver</name>
    <name type="synonym">Laccaria laccata var. bicolor</name>
    <dbReference type="NCBI Taxonomy" id="486041"/>
    <lineage>
        <taxon>Eukaryota</taxon>
        <taxon>Fungi</taxon>
        <taxon>Dikarya</taxon>
        <taxon>Basidiomycota</taxon>
        <taxon>Agaricomycotina</taxon>
        <taxon>Agaricomycetes</taxon>
        <taxon>Agaricomycetidae</taxon>
        <taxon>Agaricales</taxon>
        <taxon>Agaricineae</taxon>
        <taxon>Hydnangiaceae</taxon>
        <taxon>Laccaria</taxon>
    </lineage>
</organism>
<name>B0CZM0_LACBS</name>
<dbReference type="HOGENOM" id="CLU_2050055_0_0_1"/>
<dbReference type="InParanoid" id="B0CZM0"/>
<dbReference type="AlphaFoldDB" id="B0CZM0"/>
<gene>
    <name evidence="1" type="ORF">LACBIDRAFT_311274</name>
</gene>
<sequence length="120" mass="14144">MINSTNIEPMYDLRRELVSLVRDTKRLSQLILILVSTDNISSEEEEADLMAECDFQEMIVEEQGRIALFTYSLSSDNLIEGQQDVLALTLKCRFIFTTGFHWLVKKMEMTRYFQFLRYQS</sequence>
<evidence type="ECO:0000313" key="1">
    <source>
        <dbReference type="EMBL" id="EDR12171.1"/>
    </source>
</evidence>
<dbReference type="GeneID" id="6072323"/>
<dbReference type="KEGG" id="lbc:LACBIDRAFT_311274"/>
<evidence type="ECO:0000313" key="2">
    <source>
        <dbReference type="Proteomes" id="UP000001194"/>
    </source>
</evidence>
<proteinExistence type="predicted"/>
<dbReference type="RefSeq" id="XP_001876435.1">
    <property type="nucleotide sequence ID" value="XM_001876400.1"/>
</dbReference>